<name>A0A089XFU4_STRGA</name>
<dbReference type="EMBL" id="CP009438">
    <property type="protein sequence ID" value="AIS02169.1"/>
    <property type="molecule type" value="Genomic_DNA"/>
</dbReference>
<gene>
    <name evidence="2" type="ORF">SGLAU_31175</name>
</gene>
<evidence type="ECO:0000313" key="2">
    <source>
        <dbReference type="EMBL" id="AIS02169.1"/>
    </source>
</evidence>
<protein>
    <submittedName>
        <fullName evidence="2">Uncharacterized protein</fullName>
    </submittedName>
</protein>
<dbReference type="HOGENOM" id="CLU_1408033_0_0_11"/>
<feature type="region of interest" description="Disordered" evidence="1">
    <location>
        <begin position="26"/>
        <end position="59"/>
    </location>
</feature>
<organism evidence="2 3">
    <name type="scientific">Streptomyces glaucescens</name>
    <dbReference type="NCBI Taxonomy" id="1907"/>
    <lineage>
        <taxon>Bacteria</taxon>
        <taxon>Bacillati</taxon>
        <taxon>Actinomycetota</taxon>
        <taxon>Actinomycetes</taxon>
        <taxon>Kitasatosporales</taxon>
        <taxon>Streptomycetaceae</taxon>
        <taxon>Streptomyces</taxon>
    </lineage>
</organism>
<dbReference type="AlphaFoldDB" id="A0A089XFU4"/>
<evidence type="ECO:0000256" key="1">
    <source>
        <dbReference type="SAM" id="MobiDB-lite"/>
    </source>
</evidence>
<sequence>MAKRGRVSARQRAAREAGRRAAAAVRLAGARPSGLRPQPQGTVAGVPRPARAADGATGPAGNVAVSVCAPGCRVCAEAREEFTALRAASLLQRRRLDEPDRYPYAAGKHTLHRSACRQIKQGIGGLEGDDSPRLHGALTRFAHDGTLTSGWATHLRVMEPAEAAGWVKERTGPRGGTHYRLCGICGPVRPENA</sequence>
<dbReference type="eggNOG" id="ENOG5031VCU">
    <property type="taxonomic scope" value="Bacteria"/>
</dbReference>
<evidence type="ECO:0000313" key="3">
    <source>
        <dbReference type="Proteomes" id="UP000029482"/>
    </source>
</evidence>
<accession>A0A089XFU4</accession>
<reference evidence="3" key="1">
    <citation type="journal article" date="2015" name="J. Biotechnol.">
        <title>Complete genome sequence of the actinobacterium Streptomyces glaucescens GLA.O (DSM 40922) consisting of a linear chromosome and one linear plasmid.</title>
        <authorList>
            <person name="Ortseifen V."/>
            <person name="Winkler A."/>
            <person name="Albersmeier A."/>
            <person name="Wendler S."/>
            <person name="Puhler A."/>
            <person name="Kalinowski J."/>
            <person name="Ruckert C."/>
        </authorList>
    </citation>
    <scope>NUCLEOTIDE SEQUENCE [LARGE SCALE GENOMIC DNA]</scope>
    <source>
        <strain evidence="3">DSM 40922 / GLA O</strain>
    </source>
</reference>
<dbReference type="Proteomes" id="UP000029482">
    <property type="component" value="Chromosome"/>
</dbReference>
<keyword evidence="3" id="KW-1185">Reference proteome</keyword>
<dbReference type="KEGG" id="sgu:SGLAU_31175"/>
<proteinExistence type="predicted"/>